<evidence type="ECO:0000313" key="2">
    <source>
        <dbReference type="EMBL" id="KAK6914242.1"/>
    </source>
</evidence>
<name>A0AAN8UPL3_9MAGN</name>
<keyword evidence="1" id="KW-0472">Membrane</keyword>
<gene>
    <name evidence="2" type="ORF">RJ641_021563</name>
</gene>
<evidence type="ECO:0000313" key="3">
    <source>
        <dbReference type="Proteomes" id="UP001370490"/>
    </source>
</evidence>
<dbReference type="PANTHER" id="PTHR31170">
    <property type="entry name" value="BNAC04G53230D PROTEIN"/>
    <property type="match status" value="1"/>
</dbReference>
<dbReference type="PANTHER" id="PTHR31170:SF17">
    <property type="match status" value="1"/>
</dbReference>
<reference evidence="2 3" key="1">
    <citation type="submission" date="2023-12" db="EMBL/GenBank/DDBJ databases">
        <title>A high-quality genome assembly for Dillenia turbinata (Dilleniales).</title>
        <authorList>
            <person name="Chanderbali A."/>
        </authorList>
    </citation>
    <scope>NUCLEOTIDE SEQUENCE [LARGE SCALE GENOMIC DNA]</scope>
    <source>
        <strain evidence="2">LSX21</strain>
        <tissue evidence="2">Leaf</tissue>
    </source>
</reference>
<dbReference type="Pfam" id="PF03140">
    <property type="entry name" value="DUF247"/>
    <property type="match status" value="1"/>
</dbReference>
<keyword evidence="3" id="KW-1185">Reference proteome</keyword>
<sequence>MKDTNQQVGQLEAEEFVESHKDTLVVEIEKEMAQICPAANDCFLFRIGDQLRKVNEDAYTPEVIAIGPYHHGNQSLQAMEGLKLRYLQSLLNQSREFSVGRFVTEVRNLGAKARNCYEEPINLSEDEFVKMLLLDSCFVVELFRKFFYIGRRDYDDPVFLMEPIRSSIRRDLMLFENQLPFFMLEAFFNMTSIGNQSSESFIHLALHFISFILPGAHQDHSISHLLPDYEPKHLLGLLHGSYVPSCARHNGNKGSPKVQELIECSTKLHEKGIKFKKAHGISLFDVHFINGQMVIPALIIDNHFEAIFLNLVFYEWHSQPGIPRYVSHYIAFMDCLIDSNKDIELLSRNGIIENLMGKDESITRIFNRPADSFIAIGDHFSYSEVFARVNKHCSDGWTQFMASCDKWIDSLKDNYFHSPWALISFLAATILLILTVVQTLYTVLSYDCQSDSSSQIALSMDYFQRFSRRRLYQLSFASASPWSSSPLKLVAEE</sequence>
<dbReference type="AlphaFoldDB" id="A0AAN8UPL3"/>
<keyword evidence="1" id="KW-1133">Transmembrane helix</keyword>
<keyword evidence="1" id="KW-0812">Transmembrane</keyword>
<organism evidence="2 3">
    <name type="scientific">Dillenia turbinata</name>
    <dbReference type="NCBI Taxonomy" id="194707"/>
    <lineage>
        <taxon>Eukaryota</taxon>
        <taxon>Viridiplantae</taxon>
        <taxon>Streptophyta</taxon>
        <taxon>Embryophyta</taxon>
        <taxon>Tracheophyta</taxon>
        <taxon>Spermatophyta</taxon>
        <taxon>Magnoliopsida</taxon>
        <taxon>eudicotyledons</taxon>
        <taxon>Gunneridae</taxon>
        <taxon>Pentapetalae</taxon>
        <taxon>Dilleniales</taxon>
        <taxon>Dilleniaceae</taxon>
        <taxon>Dillenia</taxon>
    </lineage>
</organism>
<accession>A0AAN8UPL3</accession>
<comment type="caution">
    <text evidence="2">The sequence shown here is derived from an EMBL/GenBank/DDBJ whole genome shotgun (WGS) entry which is preliminary data.</text>
</comment>
<dbReference type="Proteomes" id="UP001370490">
    <property type="component" value="Unassembled WGS sequence"/>
</dbReference>
<protein>
    <submittedName>
        <fullName evidence="2">Uncharacterized protein</fullName>
    </submittedName>
</protein>
<feature type="transmembrane region" description="Helical" evidence="1">
    <location>
        <begin position="420"/>
        <end position="444"/>
    </location>
</feature>
<dbReference type="InterPro" id="IPR004158">
    <property type="entry name" value="DUF247_pln"/>
</dbReference>
<proteinExistence type="predicted"/>
<evidence type="ECO:0000256" key="1">
    <source>
        <dbReference type="SAM" id="Phobius"/>
    </source>
</evidence>
<dbReference type="EMBL" id="JBAMMX010000026">
    <property type="protein sequence ID" value="KAK6914242.1"/>
    <property type="molecule type" value="Genomic_DNA"/>
</dbReference>